<dbReference type="Pfam" id="PF06094">
    <property type="entry name" value="GGACT"/>
    <property type="match status" value="1"/>
</dbReference>
<keyword evidence="2" id="KW-0808">Transferase</keyword>
<dbReference type="RefSeq" id="WP_149431140.1">
    <property type="nucleotide sequence ID" value="NZ_VLNY01000006.1"/>
</dbReference>
<accession>A0A5A7S8C1</accession>
<comment type="caution">
    <text evidence="2">The sequence shown here is derived from an EMBL/GenBank/DDBJ whole genome shotgun (WGS) entry which is preliminary data.</text>
</comment>
<organism evidence="2 3">
    <name type="scientific">Antrihabitans cavernicola</name>
    <dbReference type="NCBI Taxonomy" id="2495913"/>
    <lineage>
        <taxon>Bacteria</taxon>
        <taxon>Bacillati</taxon>
        <taxon>Actinomycetota</taxon>
        <taxon>Actinomycetes</taxon>
        <taxon>Mycobacteriales</taxon>
        <taxon>Nocardiaceae</taxon>
        <taxon>Antrihabitans</taxon>
    </lineage>
</organism>
<dbReference type="Gene3D" id="3.10.490.10">
    <property type="entry name" value="Gamma-glutamyl cyclotransferase-like"/>
    <property type="match status" value="1"/>
</dbReference>
<keyword evidence="3" id="KW-1185">Reference proteome</keyword>
<dbReference type="AlphaFoldDB" id="A0A5A7S8C1"/>
<reference evidence="2 3" key="1">
    <citation type="submission" date="2019-07" db="EMBL/GenBank/DDBJ databases">
        <title>Rhodococcus cavernicolus sp. nov., isolated from a cave.</title>
        <authorList>
            <person name="Lee S.D."/>
        </authorList>
    </citation>
    <scope>NUCLEOTIDE SEQUENCE [LARGE SCALE GENOMIC DNA]</scope>
    <source>
        <strain evidence="2 3">C1-24</strain>
    </source>
</reference>
<evidence type="ECO:0000313" key="2">
    <source>
        <dbReference type="EMBL" id="KAA0022380.1"/>
    </source>
</evidence>
<evidence type="ECO:0000259" key="1">
    <source>
        <dbReference type="Pfam" id="PF06094"/>
    </source>
</evidence>
<proteinExistence type="predicted"/>
<protein>
    <submittedName>
        <fullName evidence="2">Gamma-glutamylcyclotransferase</fullName>
    </submittedName>
</protein>
<name>A0A5A7S8C1_9NOCA</name>
<dbReference type="Proteomes" id="UP000322244">
    <property type="component" value="Unassembled WGS sequence"/>
</dbReference>
<evidence type="ECO:0000313" key="3">
    <source>
        <dbReference type="Proteomes" id="UP000322244"/>
    </source>
</evidence>
<dbReference type="InterPro" id="IPR036568">
    <property type="entry name" value="GGCT-like_sf"/>
</dbReference>
<dbReference type="InterPro" id="IPR013024">
    <property type="entry name" value="GGCT-like"/>
</dbReference>
<dbReference type="SUPFAM" id="SSF110857">
    <property type="entry name" value="Gamma-glutamyl cyclotransferase-like"/>
    <property type="match status" value="1"/>
</dbReference>
<gene>
    <name evidence="2" type="ORF">FOY51_14405</name>
</gene>
<sequence>MLPQHLFSYGTLQDPAVQLGTFGRYLGGRADELAGHRIDMLTITDPHVLALSGIAQHPIVVPSDDPDDAVSGTVFQISAAELRAADEYEVDDYERIEVTLASGTTAWVYQYTSRT</sequence>
<dbReference type="GO" id="GO:0016740">
    <property type="term" value="F:transferase activity"/>
    <property type="evidence" value="ECO:0007669"/>
    <property type="project" value="UniProtKB-KW"/>
</dbReference>
<dbReference type="OrthoDB" id="9798388at2"/>
<dbReference type="CDD" id="cd06661">
    <property type="entry name" value="GGCT_like"/>
    <property type="match status" value="1"/>
</dbReference>
<dbReference type="InterPro" id="IPR009288">
    <property type="entry name" value="AIG2-like_dom"/>
</dbReference>
<dbReference type="EMBL" id="VLNY01000006">
    <property type="protein sequence ID" value="KAA0022380.1"/>
    <property type="molecule type" value="Genomic_DNA"/>
</dbReference>
<feature type="domain" description="Gamma-glutamylcyclotransferase AIG2-like" evidence="1">
    <location>
        <begin position="6"/>
        <end position="112"/>
    </location>
</feature>